<feature type="non-terminal residue" evidence="3">
    <location>
        <position position="966"/>
    </location>
</feature>
<dbReference type="PANTHER" id="PTHR13268:SF0">
    <property type="entry name" value="BCAS3 MICROTUBULE ASSOCIATED CELL MIGRATION FACTOR"/>
    <property type="match status" value="1"/>
</dbReference>
<dbReference type="InterPro" id="IPR048382">
    <property type="entry name" value="BCAS3_WD40"/>
</dbReference>
<dbReference type="Pfam" id="PF21034">
    <property type="entry name" value="BCAS3_WD40"/>
    <property type="match status" value="1"/>
</dbReference>
<dbReference type="SUPFAM" id="SSF101908">
    <property type="entry name" value="Putative isomerase YbhE"/>
    <property type="match status" value="1"/>
</dbReference>
<evidence type="ECO:0000313" key="3">
    <source>
        <dbReference type="EMBL" id="CAG8590641.1"/>
    </source>
</evidence>
<dbReference type="PANTHER" id="PTHR13268">
    <property type="entry name" value="BREAST CARCINOMA AMPLIFIED SEQUENCE 3"/>
    <property type="match status" value="1"/>
</dbReference>
<dbReference type="GO" id="GO:0006914">
    <property type="term" value="P:autophagy"/>
    <property type="evidence" value="ECO:0007669"/>
    <property type="project" value="InterPro"/>
</dbReference>
<dbReference type="InterPro" id="IPR045142">
    <property type="entry name" value="BCAS3-like"/>
</dbReference>
<feature type="compositionally biased region" description="Polar residues" evidence="1">
    <location>
        <begin position="259"/>
        <end position="272"/>
    </location>
</feature>
<feature type="compositionally biased region" description="Low complexity" evidence="1">
    <location>
        <begin position="242"/>
        <end position="256"/>
    </location>
</feature>
<dbReference type="GO" id="GO:0042594">
    <property type="term" value="P:response to starvation"/>
    <property type="evidence" value="ECO:0007669"/>
    <property type="project" value="TreeGrafter"/>
</dbReference>
<evidence type="ECO:0000313" key="4">
    <source>
        <dbReference type="Proteomes" id="UP000789508"/>
    </source>
</evidence>
<keyword evidence="4" id="KW-1185">Reference proteome</keyword>
<dbReference type="OrthoDB" id="25778at2759"/>
<comment type="caution">
    <text evidence="3">The sequence shown here is derived from an EMBL/GenBank/DDBJ whole genome shotgun (WGS) entry which is preliminary data.</text>
</comment>
<feature type="compositionally biased region" description="Basic residues" evidence="1">
    <location>
        <begin position="610"/>
        <end position="619"/>
    </location>
</feature>
<feature type="compositionally biased region" description="Polar residues" evidence="1">
    <location>
        <begin position="620"/>
        <end position="635"/>
    </location>
</feature>
<feature type="compositionally biased region" description="Polar residues" evidence="1">
    <location>
        <begin position="593"/>
        <end position="607"/>
    </location>
</feature>
<protein>
    <submittedName>
        <fullName evidence="3">9045_t:CDS:1</fullName>
    </submittedName>
</protein>
<feature type="region of interest" description="Disordered" evidence="1">
    <location>
        <begin position="170"/>
        <end position="198"/>
    </location>
</feature>
<feature type="region of interest" description="Disordered" evidence="1">
    <location>
        <begin position="579"/>
        <end position="637"/>
    </location>
</feature>
<dbReference type="AlphaFoldDB" id="A0A9N9G9G0"/>
<dbReference type="InterPro" id="IPR015943">
    <property type="entry name" value="WD40/YVTN_repeat-like_dom_sf"/>
</dbReference>
<feature type="region of interest" description="Disordered" evidence="1">
    <location>
        <begin position="242"/>
        <end position="292"/>
    </location>
</feature>
<name>A0A9N9G9G0_9GLOM</name>
<gene>
    <name evidence="3" type="ORF">ALEPTO_LOCUS7687</name>
</gene>
<feature type="domain" description="BCAS3 WD40" evidence="2">
    <location>
        <begin position="329"/>
        <end position="444"/>
    </location>
</feature>
<sequence>YPDGFQIWDITNLDDVHELTSIRDDENFGEVSYLKVIPNPRNISKDPKDSSYENSFPLVALICKQAKSIPQENNEFPDALARPRSVLKFVSLKSHEVVKEMSFENEGTVTSIKCNERAIVVALSNPSRLHVLNTLTLENLLPTPLTDVASHPITRAPIFSLGPRLLAYATTSQPSERSGKSDGDYLLGEADEKNGGTGRYQEVAKDVAKGVAKEVVNGVKLLGDYGYQTISAYFSNGFNPQNPSASSSFSTSNPINIKSGANSRSPYTPQHSPNHHLYYNPKGSVGSASGDTNGLSNGIGNVDEVIGAIMIRDIGTQNTKPGTQKLPPVVAHFQPHTHPVGYLSFNPSGTLLFSTSVQGHKFHIFEILGKRRRGGGQKTIKHIYRLARGLTDASVGEGSVGWSVDSRWCAVASGRGTIHVFAINPYGGPADVPSHIKGCVINSEEPYVSSTQSPVVRIKPRNPLPLDPTDPANFPSQSSNQLFPNLFANAANDYSVFQFESNSSSAAASPMRRPSSLHPNGSSTSLYIHNQQIPYNGALITTNNNIPISGLLRKPPGICLKFLPSLSVDPKSGANFIGNLQINSQRNAKRRSSPATSNSMTPNNPLSGHSARRERRRTKSWTQNSNPATALSYSNFEEEDEDGKFDNIGYQDILSFHPTGILTLHRVWMEGVLIGGDNESFGKEEGITGSAAAVANMGRVLVGGAAGVVGMGMEFAGVGRKDAVRPGEPTLGLLVEYEDLLEWNLFRGQNWAEVKSPNLSKDQEITVKKDNSKKWLAHAEIATHTTSRTSLPPPLWLSHQFSFHTYIIGSKESTEKGIVPETKKLEIKRKIIIEEDDECKNGWVKNGKVATFVEDGRIVRGLEDISEHISSAMNTDLEVKSNELLETIIPIPLSFENAYHVPDVPTLDITTTAASSQPPPSHLQATTMHIPIPPLLHLLTFNRLSPVQVLHVRLELRHRQLHSVII</sequence>
<dbReference type="Gene3D" id="2.130.10.10">
    <property type="entry name" value="YVTN repeat-like/Quinoprotein amine dehydrogenase"/>
    <property type="match status" value="1"/>
</dbReference>
<organism evidence="3 4">
    <name type="scientific">Ambispora leptoticha</name>
    <dbReference type="NCBI Taxonomy" id="144679"/>
    <lineage>
        <taxon>Eukaryota</taxon>
        <taxon>Fungi</taxon>
        <taxon>Fungi incertae sedis</taxon>
        <taxon>Mucoromycota</taxon>
        <taxon>Glomeromycotina</taxon>
        <taxon>Glomeromycetes</taxon>
        <taxon>Archaeosporales</taxon>
        <taxon>Ambisporaceae</taxon>
        <taxon>Ambispora</taxon>
    </lineage>
</organism>
<evidence type="ECO:0000256" key="1">
    <source>
        <dbReference type="SAM" id="MobiDB-lite"/>
    </source>
</evidence>
<dbReference type="EMBL" id="CAJVPS010003524">
    <property type="protein sequence ID" value="CAG8590641.1"/>
    <property type="molecule type" value="Genomic_DNA"/>
</dbReference>
<evidence type="ECO:0000259" key="2">
    <source>
        <dbReference type="Pfam" id="PF21034"/>
    </source>
</evidence>
<reference evidence="3" key="1">
    <citation type="submission" date="2021-06" db="EMBL/GenBank/DDBJ databases">
        <authorList>
            <person name="Kallberg Y."/>
            <person name="Tangrot J."/>
            <person name="Rosling A."/>
        </authorList>
    </citation>
    <scope>NUCLEOTIDE SEQUENCE</scope>
    <source>
        <strain evidence="3">FL130A</strain>
    </source>
</reference>
<accession>A0A9N9G9G0</accession>
<proteinExistence type="predicted"/>
<dbReference type="GO" id="GO:0005737">
    <property type="term" value="C:cytoplasm"/>
    <property type="evidence" value="ECO:0007669"/>
    <property type="project" value="TreeGrafter"/>
</dbReference>
<dbReference type="Proteomes" id="UP000789508">
    <property type="component" value="Unassembled WGS sequence"/>
</dbReference>